<comment type="caution">
    <text evidence="2">The sequence shown here is derived from an EMBL/GenBank/DDBJ whole genome shotgun (WGS) entry which is preliminary data.</text>
</comment>
<dbReference type="AlphaFoldDB" id="A0A424WCG8"/>
<organism evidence="2 3">
    <name type="scientific">Alcaligenes xylosoxydans xylosoxydans</name>
    <name type="common">Achromobacter xylosoxidans</name>
    <dbReference type="NCBI Taxonomy" id="85698"/>
    <lineage>
        <taxon>Bacteria</taxon>
        <taxon>Pseudomonadati</taxon>
        <taxon>Pseudomonadota</taxon>
        <taxon>Betaproteobacteria</taxon>
        <taxon>Burkholderiales</taxon>
        <taxon>Alcaligenaceae</taxon>
        <taxon>Achromobacter</taxon>
    </lineage>
</organism>
<evidence type="ECO:0008006" key="4">
    <source>
        <dbReference type="Google" id="ProtNLM"/>
    </source>
</evidence>
<evidence type="ECO:0000313" key="3">
    <source>
        <dbReference type="Proteomes" id="UP000285324"/>
    </source>
</evidence>
<gene>
    <name evidence="2" type="ORF">DY367_14830</name>
</gene>
<proteinExistence type="predicted"/>
<reference evidence="2 3" key="1">
    <citation type="submission" date="2018-08" db="EMBL/GenBank/DDBJ databases">
        <title>Achromobacter xylosoxidans Genome sequencing and assembly.</title>
        <authorList>
            <person name="Wang R."/>
            <person name="Rensing C."/>
            <person name="Li Y."/>
        </authorList>
    </citation>
    <scope>NUCLEOTIDE SEQUENCE [LARGE SCALE GENOMIC DNA]</scope>
    <source>
        <strain evidence="2 3">GD003A</strain>
    </source>
</reference>
<feature type="signal peptide" evidence="1">
    <location>
        <begin position="1"/>
        <end position="21"/>
    </location>
</feature>
<dbReference type="InterPro" id="IPR013783">
    <property type="entry name" value="Ig-like_fold"/>
</dbReference>
<dbReference type="RefSeq" id="WP_059373839.1">
    <property type="nucleotide sequence ID" value="NZ_CP061008.1"/>
</dbReference>
<accession>A0A424WCG8</accession>
<dbReference type="OrthoDB" id="9003790at2"/>
<evidence type="ECO:0000313" key="2">
    <source>
        <dbReference type="EMBL" id="RPJ91002.1"/>
    </source>
</evidence>
<feature type="chain" id="PRO_5019158402" description="Pili assembly chaperone N-terminal domain-containing protein" evidence="1">
    <location>
        <begin position="22"/>
        <end position="217"/>
    </location>
</feature>
<keyword evidence="1" id="KW-0732">Signal</keyword>
<name>A0A424WCG8_ALCXX</name>
<evidence type="ECO:0000256" key="1">
    <source>
        <dbReference type="SAM" id="SignalP"/>
    </source>
</evidence>
<protein>
    <recommendedName>
        <fullName evidence="4">Pili assembly chaperone N-terminal domain-containing protein</fullName>
    </recommendedName>
</protein>
<dbReference type="Gene3D" id="2.60.40.10">
    <property type="entry name" value="Immunoglobulins"/>
    <property type="match status" value="1"/>
</dbReference>
<dbReference type="Proteomes" id="UP000285324">
    <property type="component" value="Unassembled WGS sequence"/>
</dbReference>
<sequence length="217" mass="23388">MKPFDCLLLLLVSWPATPAFAHIDVMPKLAVVQGKPASVHIINQGDRAEYVSITLSRLLNPGVEADQEHLEPIAQTERPALYVSPFKLSLGPGQSKTVTLKPLADVEQEQVYRLDIRPVVNLLDRAGQGTSGNVVVTLAFSTLVRLLPQNETSGLSLRCAPQGAWLAASGNVRYQVKDAVADGRPVEPFNVYPSTPILLKGRAIQVPGQPSCPPSGR</sequence>
<dbReference type="EMBL" id="QVXO01000020">
    <property type="protein sequence ID" value="RPJ91002.1"/>
    <property type="molecule type" value="Genomic_DNA"/>
</dbReference>